<feature type="binding site" evidence="4">
    <location>
        <position position="219"/>
    </location>
    <ligand>
        <name>Fe cation</name>
        <dbReference type="ChEBI" id="CHEBI:24875"/>
        <note>catalytic</note>
    </ligand>
</feature>
<keyword evidence="2 4" id="KW-0479">Metal-binding</keyword>
<reference evidence="5" key="1">
    <citation type="submission" date="2019-12" db="EMBL/GenBank/DDBJ databases">
        <title>High-Quality draft genome sequences of three cyanobacteria isolated from the limestone walls of the Old Cathedral of Coimbra.</title>
        <authorList>
            <person name="Tiago I."/>
            <person name="Soares F."/>
            <person name="Portugal A."/>
        </authorList>
    </citation>
    <scope>NUCLEOTIDE SEQUENCE</scope>
    <source>
        <strain evidence="5">A</strain>
    </source>
</reference>
<evidence type="ECO:0000256" key="3">
    <source>
        <dbReference type="ARBA" id="ARBA00023004"/>
    </source>
</evidence>
<keyword evidence="6" id="KW-1185">Reference proteome</keyword>
<feature type="binding site" evidence="4">
    <location>
        <position position="286"/>
    </location>
    <ligand>
        <name>Fe cation</name>
        <dbReference type="ChEBI" id="CHEBI:24875"/>
        <note>catalytic</note>
    </ligand>
</feature>
<dbReference type="PANTHER" id="PTHR10543">
    <property type="entry name" value="BETA-CAROTENE DIOXYGENASE"/>
    <property type="match status" value="1"/>
</dbReference>
<dbReference type="RefSeq" id="WP_162423735.1">
    <property type="nucleotide sequence ID" value="NZ_WVIE01000014.1"/>
</dbReference>
<evidence type="ECO:0000256" key="4">
    <source>
        <dbReference type="PIRSR" id="PIRSR604294-1"/>
    </source>
</evidence>
<dbReference type="AlphaFoldDB" id="A0A8J7Z892"/>
<organism evidence="5 6">
    <name type="scientific">Myxacorys almedinensis A</name>
    <dbReference type="NCBI Taxonomy" id="2690445"/>
    <lineage>
        <taxon>Bacteria</taxon>
        <taxon>Bacillati</taxon>
        <taxon>Cyanobacteriota</taxon>
        <taxon>Cyanophyceae</taxon>
        <taxon>Leptolyngbyales</taxon>
        <taxon>Leptolyngbyaceae</taxon>
        <taxon>Myxacorys</taxon>
        <taxon>Myxacorys almedinensis</taxon>
    </lineage>
</organism>
<evidence type="ECO:0000313" key="6">
    <source>
        <dbReference type="Proteomes" id="UP000646053"/>
    </source>
</evidence>
<dbReference type="SUPFAM" id="SSF51004">
    <property type="entry name" value="C-terminal (heme d1) domain of cytochrome cd1-nitrite reductase"/>
    <property type="match status" value="1"/>
</dbReference>
<evidence type="ECO:0008006" key="7">
    <source>
        <dbReference type="Google" id="ProtNLM"/>
    </source>
</evidence>
<gene>
    <name evidence="5" type="ORF">GS601_13055</name>
</gene>
<evidence type="ECO:0000256" key="1">
    <source>
        <dbReference type="ARBA" id="ARBA00006787"/>
    </source>
</evidence>
<dbReference type="GO" id="GO:0016121">
    <property type="term" value="P:carotene catabolic process"/>
    <property type="evidence" value="ECO:0007669"/>
    <property type="project" value="TreeGrafter"/>
</dbReference>
<feature type="binding site" evidence="4">
    <location>
        <position position="467"/>
    </location>
    <ligand>
        <name>Fe cation</name>
        <dbReference type="ChEBI" id="CHEBI:24875"/>
        <note>catalytic</note>
    </ligand>
</feature>
<dbReference type="GO" id="GO:0046872">
    <property type="term" value="F:metal ion binding"/>
    <property type="evidence" value="ECO:0007669"/>
    <property type="project" value="UniProtKB-KW"/>
</dbReference>
<dbReference type="GO" id="GO:0010436">
    <property type="term" value="F:carotenoid dioxygenase activity"/>
    <property type="evidence" value="ECO:0007669"/>
    <property type="project" value="TreeGrafter"/>
</dbReference>
<name>A0A8J7Z892_9CYAN</name>
<accession>A0A8J7Z892</accession>
<dbReference type="EMBL" id="WVIE01000014">
    <property type="protein sequence ID" value="NDJ18208.1"/>
    <property type="molecule type" value="Genomic_DNA"/>
</dbReference>
<comment type="caution">
    <text evidence="5">The sequence shown here is derived from an EMBL/GenBank/DDBJ whole genome shotgun (WGS) entry which is preliminary data.</text>
</comment>
<protein>
    <recommendedName>
        <fullName evidence="7">Dioxygenase</fullName>
    </recommendedName>
</protein>
<dbReference type="InterPro" id="IPR011048">
    <property type="entry name" value="Haem_d1_sf"/>
</dbReference>
<dbReference type="Pfam" id="PF03055">
    <property type="entry name" value="RPE65"/>
    <property type="match status" value="1"/>
</dbReference>
<evidence type="ECO:0000256" key="2">
    <source>
        <dbReference type="ARBA" id="ARBA00022723"/>
    </source>
</evidence>
<sequence length="480" mass="53288">MVIATQPKDWTGSVLHTAKGFAPTSLSVLSGAIPPGLRGSLYRNGPARLERGNTRVAHWFDGDGAVLGIHFKDAGAMGVYRYVQSEEFQEEEHAGHFIYGGYGMLPPGAVWNRFTKPPKNAANTSVLAMRDRVLALWEGGHAHALDLETLETRGLDDLGGLSPSMPFSAHPKRDAKTGDSYNFGVSFGQNAVLNVYRVDMTGKLRQQNQIQLEGLPLVHDFVMAGRYLLFLISPVRLNPLLVLSRLRGFSDSLEWKPEKGTHILVIDRDSLEIVSQSETEPWYQWHFGNGAIDTDGNAIVNVARYESFDTNQFLKEVSTGNTETKAGSSLWQIRLNPLSGTVIAMNKVLDRDCEFPSVNPSDVGQLWRHTYLSVRRSRDLSTGLFDAIARFDQQTGDLVEADLGEHRYAVEPLYAPDAVDLDQGWVVTVVYDGNTDTSEVWVFDSDRLNDEPVCRLALPEVIPMGFHGTWKPASGLSRWK</sequence>
<proteinExistence type="inferred from homology"/>
<evidence type="ECO:0000313" key="5">
    <source>
        <dbReference type="EMBL" id="NDJ18208.1"/>
    </source>
</evidence>
<keyword evidence="3 4" id="KW-0408">Iron</keyword>
<comment type="cofactor">
    <cofactor evidence="4">
        <name>Fe(2+)</name>
        <dbReference type="ChEBI" id="CHEBI:29033"/>
    </cofactor>
    <text evidence="4">Binds 1 Fe(2+) ion per subunit.</text>
</comment>
<dbReference type="Proteomes" id="UP000646053">
    <property type="component" value="Unassembled WGS sequence"/>
</dbReference>
<dbReference type="InterPro" id="IPR004294">
    <property type="entry name" value="Carotenoid_Oase"/>
</dbReference>
<feature type="binding site" evidence="4">
    <location>
        <position position="170"/>
    </location>
    <ligand>
        <name>Fe cation</name>
        <dbReference type="ChEBI" id="CHEBI:24875"/>
        <note>catalytic</note>
    </ligand>
</feature>
<comment type="similarity">
    <text evidence="1">Belongs to the carotenoid oxygenase family.</text>
</comment>
<dbReference type="PANTHER" id="PTHR10543:SF139">
    <property type="entry name" value="DIOXYGENASE"/>
    <property type="match status" value="1"/>
</dbReference>